<evidence type="ECO:0000313" key="1">
    <source>
        <dbReference type="EMBL" id="ASK38204.1"/>
    </source>
</evidence>
<protein>
    <submittedName>
        <fullName evidence="1">Uncharacterized protein</fullName>
    </submittedName>
</protein>
<geneLocation type="plasmid" evidence="1">
    <name>pR1SE2</name>
</geneLocation>
<dbReference type="AlphaFoldDB" id="A0A220SWU5"/>
<organism evidence="1">
    <name type="scientific">Halorubrum lacusprofundi</name>
    <dbReference type="NCBI Taxonomy" id="2247"/>
    <lineage>
        <taxon>Archaea</taxon>
        <taxon>Methanobacteriati</taxon>
        <taxon>Methanobacteriota</taxon>
        <taxon>Stenosarchaea group</taxon>
        <taxon>Halobacteria</taxon>
        <taxon>Halobacteriales</taxon>
        <taxon>Haloferacaceae</taxon>
        <taxon>Halorubrum</taxon>
    </lineage>
</organism>
<dbReference type="OrthoDB" id="376788at2157"/>
<name>A0A220SWU5_9EURY</name>
<proteinExistence type="predicted"/>
<accession>A0A220SWU5</accession>
<keyword evidence="1" id="KW-0614">Plasmid</keyword>
<sequence>MTTFEREADLQLAGLPAIGERFGGDDGQVFEEVARGGHTIDALVTRPNEAGQQERAELGIGEPLTGDRRAIYEWVARKDGRPMGDLLAVSPGDERAEDEALVDELIDDGWIDVTEDGLLTAVAVPRPVVTIAVAFALDAVDQARVSVNRTATFTDRQYVVTTEACREDACEAAHLFRSVGVGVAVLDDTGALDVIVEAETSAIEDQVTARGLAEDAAAGWL</sequence>
<dbReference type="EMBL" id="KX906370">
    <property type="protein sequence ID" value="ASK38204.1"/>
    <property type="molecule type" value="Genomic_DNA"/>
</dbReference>
<dbReference type="RefSeq" id="WP_088901294.1">
    <property type="nucleotide sequence ID" value="NZ_JAJNEG010000019.1"/>
</dbReference>
<reference evidence="1" key="1">
    <citation type="submission" date="2016-09" db="EMBL/GenBank/DDBJ databases">
        <title>A plasmid goes viral.</title>
        <authorList>
            <person name="Erdmann S."/>
            <person name="Tschitschko B."/>
            <person name="Cavicchioli R."/>
        </authorList>
    </citation>
    <scope>NUCLEOTIDE SEQUENCE</scope>
    <source>
        <strain evidence="1">HLS1</strain>
        <plasmid evidence="1">pR1SE2</plasmid>
    </source>
</reference>